<feature type="region of interest" description="Disordered" evidence="1">
    <location>
        <begin position="237"/>
        <end position="257"/>
    </location>
</feature>
<gene>
    <name evidence="3" type="ORF">DHEL01_v211163</name>
</gene>
<proteinExistence type="predicted"/>
<name>A0A2P5HJK5_DIAHE</name>
<feature type="transmembrane region" description="Helical" evidence="2">
    <location>
        <begin position="265"/>
        <end position="286"/>
    </location>
</feature>
<evidence type="ECO:0000256" key="2">
    <source>
        <dbReference type="SAM" id="Phobius"/>
    </source>
</evidence>
<evidence type="ECO:0000313" key="4">
    <source>
        <dbReference type="Proteomes" id="UP000094444"/>
    </source>
</evidence>
<feature type="region of interest" description="Disordered" evidence="1">
    <location>
        <begin position="538"/>
        <end position="641"/>
    </location>
</feature>
<dbReference type="CDD" id="cd12087">
    <property type="entry name" value="TM_EGFR-like"/>
    <property type="match status" value="1"/>
</dbReference>
<feature type="region of interest" description="Disordered" evidence="1">
    <location>
        <begin position="725"/>
        <end position="747"/>
    </location>
</feature>
<feature type="region of interest" description="Disordered" evidence="1">
    <location>
        <begin position="653"/>
        <end position="696"/>
    </location>
</feature>
<feature type="region of interest" description="Disordered" evidence="1">
    <location>
        <begin position="310"/>
        <end position="337"/>
    </location>
</feature>
<sequence>MAVESSRRGRGFHKRRHRHNAARAELAEAAKGVVTDTVGRRLVRRQGKGKGGDGKGGGKINEGAGKGKTTEPSAPPPAPQVPSPPAPAAPAPFPEAPPPQAPSAPPLAAEPLPTAAPPFTACATTAGGCGARIVVVVIVNEQCHDDDLLDGGDLGTDNADQRTDPNNRCHSATDINPTAYPSDEHREYTDRHTPTFPGRQFAQTSLTSLLVASPLPTLQTSLTTDVSSTTTSPFVASTPFQAAPSDTTTAPASSSRAPAIAPGTIAGIVVGILSFFFIVLGAVCLFSRRTRRRLLAPVTRRFTNNTLVNSDSLGIGSTGRRSRRGGGGGGGDMRKSLVSDAESMAYTTTMMSPRDVQQQPPQLPPMAMVETARGLSQHPVFTPPYHDPSRPNSWRTWRPSATFAKGLDPLPHDLELPPPPPLPLSARYSGLPRFSGVSTGADSTRPEYGAWPPTPTNVDLTALSPGPGYQQQQQQNAKLATGYVAAAGPARFQGLDYLRGQQGVSYSETPLATPRTPLVVEAGRPETPEGAAVIVETTTSGPPASTESSAAGRTSGDSNLMTEEEEEEEVGGGDYDKDRPEGSIQEAQLGREAGASGGHGGGPQGVEEEPPRQQGQPAEQSQQGQLQDERPGEHCEPVFQEVATVAAFQRQSLGRGSTGGSSTSAGSISQWWFHPHAPPSLPSLRDRDMSRSSSSATGFSWAEAASELYMSAPRDGFGVSIVGAGHGSSGSMAAGEGDQGPSTTPRI</sequence>
<feature type="compositionally biased region" description="Low complexity" evidence="1">
    <location>
        <begin position="612"/>
        <end position="626"/>
    </location>
</feature>
<feature type="compositionally biased region" description="Pro residues" evidence="1">
    <location>
        <begin position="73"/>
        <end position="105"/>
    </location>
</feature>
<keyword evidence="2" id="KW-0812">Transmembrane</keyword>
<evidence type="ECO:0000256" key="1">
    <source>
        <dbReference type="SAM" id="MobiDB-lite"/>
    </source>
</evidence>
<feature type="compositionally biased region" description="Low complexity" evidence="1">
    <location>
        <begin position="242"/>
        <end position="257"/>
    </location>
</feature>
<feature type="compositionally biased region" description="Gly residues" evidence="1">
    <location>
        <begin position="595"/>
        <end position="604"/>
    </location>
</feature>
<feature type="compositionally biased region" description="Polar residues" evidence="1">
    <location>
        <begin position="538"/>
        <end position="561"/>
    </location>
</feature>
<accession>A0A2P5HJK5</accession>
<feature type="compositionally biased region" description="Basic and acidic residues" evidence="1">
    <location>
        <begin position="627"/>
        <end position="636"/>
    </location>
</feature>
<feature type="compositionally biased region" description="Acidic residues" evidence="1">
    <location>
        <begin position="562"/>
        <end position="571"/>
    </location>
</feature>
<feature type="region of interest" description="Disordered" evidence="1">
    <location>
        <begin position="146"/>
        <end position="190"/>
    </location>
</feature>
<organism evidence="3 4">
    <name type="scientific">Diaporthe helianthi</name>
    <dbReference type="NCBI Taxonomy" id="158607"/>
    <lineage>
        <taxon>Eukaryota</taxon>
        <taxon>Fungi</taxon>
        <taxon>Dikarya</taxon>
        <taxon>Ascomycota</taxon>
        <taxon>Pezizomycotina</taxon>
        <taxon>Sordariomycetes</taxon>
        <taxon>Sordariomycetidae</taxon>
        <taxon>Diaporthales</taxon>
        <taxon>Diaporthaceae</taxon>
        <taxon>Diaporthe</taxon>
    </lineage>
</organism>
<dbReference type="OrthoDB" id="5245159at2759"/>
<dbReference type="InParanoid" id="A0A2P5HJK5"/>
<protein>
    <submittedName>
        <fullName evidence="3">Uncharacterized protein</fullName>
    </submittedName>
</protein>
<feature type="region of interest" description="Disordered" evidence="1">
    <location>
        <begin position="1"/>
        <end position="112"/>
    </location>
</feature>
<dbReference type="AlphaFoldDB" id="A0A2P5HJK5"/>
<keyword evidence="2" id="KW-1133">Transmembrane helix</keyword>
<dbReference type="EMBL" id="MAVT02001637">
    <property type="protein sequence ID" value="POS70445.1"/>
    <property type="molecule type" value="Genomic_DNA"/>
</dbReference>
<comment type="caution">
    <text evidence="3">The sequence shown here is derived from an EMBL/GenBank/DDBJ whole genome shotgun (WGS) entry which is preliminary data.</text>
</comment>
<dbReference type="Proteomes" id="UP000094444">
    <property type="component" value="Unassembled WGS sequence"/>
</dbReference>
<feature type="compositionally biased region" description="Low complexity" evidence="1">
    <location>
        <begin position="653"/>
        <end position="669"/>
    </location>
</feature>
<keyword evidence="4" id="KW-1185">Reference proteome</keyword>
<reference evidence="3" key="1">
    <citation type="submission" date="2017-09" db="EMBL/GenBank/DDBJ databases">
        <title>Polyketide synthases of a Diaporthe helianthi virulent isolate.</title>
        <authorList>
            <person name="Baroncelli R."/>
        </authorList>
    </citation>
    <scope>NUCLEOTIDE SEQUENCE [LARGE SCALE GENOMIC DNA]</scope>
    <source>
        <strain evidence="3">7/96</strain>
    </source>
</reference>
<feature type="compositionally biased region" description="Basic residues" evidence="1">
    <location>
        <begin position="8"/>
        <end position="21"/>
    </location>
</feature>
<evidence type="ECO:0000313" key="3">
    <source>
        <dbReference type="EMBL" id="POS70445.1"/>
    </source>
</evidence>
<keyword evidence="2" id="KW-0472">Membrane</keyword>
<feature type="compositionally biased region" description="Gly residues" evidence="1">
    <location>
        <begin position="54"/>
        <end position="66"/>
    </location>
</feature>